<dbReference type="AlphaFoldDB" id="A0A5P8E4Z6"/>
<evidence type="ECO:0000313" key="2">
    <source>
        <dbReference type="Proteomes" id="UP000249375"/>
    </source>
</evidence>
<organism evidence="1 2">
    <name type="scientific">Pseudoprevotella muciniphila</name>
    <dbReference type="NCBI Taxonomy" id="2133944"/>
    <lineage>
        <taxon>Bacteria</taxon>
        <taxon>Pseudomonadati</taxon>
        <taxon>Bacteroidota</taxon>
        <taxon>Bacteroidia</taxon>
        <taxon>Bacteroidales</taxon>
        <taxon>Prevotellaceae</taxon>
        <taxon>Pseudoprevotella</taxon>
    </lineage>
</organism>
<keyword evidence="2" id="KW-1185">Reference proteome</keyword>
<dbReference type="KEGG" id="alq:C7Y71_003220"/>
<accession>A0A5P8E4Z6</accession>
<protein>
    <submittedName>
        <fullName evidence="1">Uncharacterized protein</fullName>
    </submittedName>
</protein>
<proteinExistence type="predicted"/>
<dbReference type="Proteomes" id="UP000249375">
    <property type="component" value="Chromosome"/>
</dbReference>
<sequence length="148" mass="16798">MALALGLSVSAQRGRYSKGRKPVRTTQRVAPRPVTTIKTCPDNNHPHAIDLGLPSGKKWACCNVGASKPTAYGNYYAWGETEHKAKYNEDTYKWYKKGKWIEDEYSDEGGYYEYISTQVENETYYKNAGTLWRGTSHAPVDRTTCRFA</sequence>
<gene>
    <name evidence="1" type="ORF">C7Y71_003220</name>
</gene>
<dbReference type="EMBL" id="CP033459">
    <property type="protein sequence ID" value="QFQ12109.1"/>
    <property type="molecule type" value="Genomic_DNA"/>
</dbReference>
<evidence type="ECO:0000313" key="1">
    <source>
        <dbReference type="EMBL" id="QFQ12109.1"/>
    </source>
</evidence>
<name>A0A5P8E4Z6_9BACT</name>
<reference evidence="1 2" key="1">
    <citation type="submission" date="2018-11" db="EMBL/GenBank/DDBJ databases">
        <authorList>
            <person name="Na S.W."/>
            <person name="Baik M."/>
        </authorList>
    </citation>
    <scope>NUCLEOTIDE SEQUENCE [LARGE SCALE GENOMIC DNA]</scope>
    <source>
        <strain evidence="1 2">E39</strain>
    </source>
</reference>